<dbReference type="GO" id="GO:0000175">
    <property type="term" value="F:3'-5'-RNA exonuclease activity"/>
    <property type="evidence" value="ECO:0007669"/>
    <property type="project" value="InterPro"/>
</dbReference>
<dbReference type="PANTHER" id="PTHR23044">
    <property type="entry name" value="3'-5' EXONUCLEASE ERI1-RELATED"/>
    <property type="match status" value="1"/>
</dbReference>
<dbReference type="EMBL" id="FN597644">
    <property type="protein sequence ID" value="CBI44073.1"/>
    <property type="molecule type" value="Genomic_DNA"/>
</dbReference>
<dbReference type="InterPro" id="IPR012337">
    <property type="entry name" value="RNaseH-like_sf"/>
</dbReference>
<feature type="domain" description="Exonuclease" evidence="4">
    <location>
        <begin position="32"/>
        <end position="209"/>
    </location>
</feature>
<dbReference type="Proteomes" id="UP000006562">
    <property type="component" value="Chromosome"/>
</dbReference>
<dbReference type="KEGG" id="bao:BAMF_2947"/>
<dbReference type="PANTHER" id="PTHR23044:SF61">
    <property type="entry name" value="3'-5' EXORIBONUCLEASE 1-RELATED"/>
    <property type="match status" value="1"/>
</dbReference>
<dbReference type="InterPro" id="IPR013520">
    <property type="entry name" value="Ribonucl_H"/>
</dbReference>
<organism evidence="5 6">
    <name type="scientific">Bacillus amyloliquefaciens (strain ATCC 23350 / DSM 7 / BCRC 11601 / CCUG 28519 / NBRC 15535 / NRRL B-14393 / F)</name>
    <dbReference type="NCBI Taxonomy" id="692420"/>
    <lineage>
        <taxon>Bacteria</taxon>
        <taxon>Bacillati</taxon>
        <taxon>Bacillota</taxon>
        <taxon>Bacilli</taxon>
        <taxon>Bacillales</taxon>
        <taxon>Bacillaceae</taxon>
        <taxon>Bacillus</taxon>
        <taxon>Bacillus amyloliquefaciens group</taxon>
    </lineage>
</organism>
<dbReference type="AlphaFoldDB" id="A0A9P1JJE3"/>
<protein>
    <submittedName>
        <fullName evidence="5">Exoribonuclease (3'-5')</fullName>
        <ecNumber evidence="5">3.1.-.-</ecNumber>
    </submittedName>
</protein>
<evidence type="ECO:0000313" key="6">
    <source>
        <dbReference type="Proteomes" id="UP000006562"/>
    </source>
</evidence>
<name>A0A9P1JJE3_BACAS</name>
<proteinExistence type="predicted"/>
<dbReference type="InterPro" id="IPR047201">
    <property type="entry name" value="ERI-1_3'hExo-like"/>
</dbReference>
<gene>
    <name evidence="5" type="primary">kapD</name>
    <name evidence="5" type="ordered locus">BAMF_2947</name>
</gene>
<evidence type="ECO:0000256" key="3">
    <source>
        <dbReference type="ARBA" id="ARBA00022839"/>
    </source>
</evidence>
<keyword evidence="1" id="KW-0540">Nuclease</keyword>
<reference evidence="5 6" key="1">
    <citation type="journal article" date="2011" name="Int. J. Syst. Evol. Microbiol.">
        <title>Relationship of Bacillus amyloliquefaciens clades associated with strains DSM 7T and FZB42T: a proposal for Bacillus amyloliquefaciens subsp. amyloliquefaciens subsp. nov. and Bacillus amyloliquefaciens subsp. plantarum subsp. nov. based on complete genome sequence comparisons.</title>
        <authorList>
            <person name="Borriss R."/>
            <person name="Chen X.H."/>
            <person name="Rueckert C."/>
            <person name="Blom J."/>
            <person name="Becker A."/>
            <person name="Baumgarth B."/>
            <person name="Fan B."/>
            <person name="Pukall R."/>
            <person name="Schumann P."/>
            <person name="Sproer C."/>
            <person name="Junge H."/>
            <person name="Vater J."/>
            <person name="Puhler A."/>
            <person name="Klenk H.P."/>
        </authorList>
    </citation>
    <scope>NUCLEOTIDE SEQUENCE [LARGE SCALE GENOMIC DNA]</scope>
    <source>
        <strain evidence="6">DSM 7</strain>
    </source>
</reference>
<keyword evidence="3" id="KW-0269">Exonuclease</keyword>
<reference evidence="6" key="2">
    <citation type="journal article" date="2011" name="J. Biotechnol.">
        <title>Genome sequence of B. amyloliquefaciens type strain DSM7(T) reveals differences to plant-associated B. amyloliquefaciens FZB42.</title>
        <authorList>
            <person name="Ruckert C."/>
            <person name="Blom J."/>
            <person name="Chen X."/>
            <person name="Reva O."/>
            <person name="Borriss R."/>
        </authorList>
    </citation>
    <scope>NUCLEOTIDE SEQUENCE [LARGE SCALE GENOMIC DNA]</scope>
    <source>
        <strain evidence="6">DSM 7</strain>
    </source>
</reference>
<dbReference type="NCBIfam" id="NF005838">
    <property type="entry name" value="PRK07748.1"/>
    <property type="match status" value="1"/>
</dbReference>
<evidence type="ECO:0000256" key="2">
    <source>
        <dbReference type="ARBA" id="ARBA00022801"/>
    </source>
</evidence>
<evidence type="ECO:0000313" key="5">
    <source>
        <dbReference type="EMBL" id="CBI44073.1"/>
    </source>
</evidence>
<dbReference type="SMART" id="SM00479">
    <property type="entry name" value="EXOIII"/>
    <property type="match status" value="1"/>
</dbReference>
<evidence type="ECO:0000256" key="1">
    <source>
        <dbReference type="ARBA" id="ARBA00022722"/>
    </source>
</evidence>
<keyword evidence="6" id="KW-1185">Reference proteome</keyword>
<dbReference type="InterPro" id="IPR051274">
    <property type="entry name" value="3-5_Exoribonuclease"/>
</dbReference>
<dbReference type="Gene3D" id="3.30.420.10">
    <property type="entry name" value="Ribonuclease H-like superfamily/Ribonuclease H"/>
    <property type="match status" value="1"/>
</dbReference>
<sequence>MKKVSEGKLIYYHKISFLIGGKAGVKKVDQRSLLIIDFEFTMPDGKYSPQNFFPEIIEAGIVKTVDDEVAETFSSYIKPKKFRKLTKRCKTFLNITQEDVDGGITFNEFIRKLNELDPDKNCTIVTWGNMDMKVLKQNCMFNHIPFPFKGELRDLSLEYKNFFGDRTLTGLWKAAEEYGDKGTGTHHKALDDAMTTHKLFKLVERDKQYLEKPQPPTIGDRVDLTELFRRAT</sequence>
<dbReference type="SUPFAM" id="SSF53098">
    <property type="entry name" value="Ribonuclease H-like"/>
    <property type="match status" value="1"/>
</dbReference>
<dbReference type="Pfam" id="PF00929">
    <property type="entry name" value="RNase_T"/>
    <property type="match status" value="1"/>
</dbReference>
<accession>A0A9P1JJE3</accession>
<evidence type="ECO:0000259" key="4">
    <source>
        <dbReference type="SMART" id="SM00479"/>
    </source>
</evidence>
<dbReference type="GO" id="GO:0003676">
    <property type="term" value="F:nucleic acid binding"/>
    <property type="evidence" value="ECO:0007669"/>
    <property type="project" value="InterPro"/>
</dbReference>
<keyword evidence="2 5" id="KW-0378">Hydrolase</keyword>
<dbReference type="EC" id="3.1.-.-" evidence="5"/>
<dbReference type="InterPro" id="IPR036397">
    <property type="entry name" value="RNaseH_sf"/>
</dbReference>
<dbReference type="CDD" id="cd06133">
    <property type="entry name" value="ERI-1_3'hExo_like"/>
    <property type="match status" value="1"/>
</dbReference>